<proteinExistence type="predicted"/>
<sequence>MNGFACLALVAGSLMSASGSDETVVQQRVDLIELNHFIDDSGRHVFDQIVFYDWSDVHKRYHVRAWRLVKSPTQLPVRHWNPTSYRCVWHDDGVLREVWAPLFRESWSQRDPERENRKLLAEDQRLELRRPAVAGKANLRRR</sequence>
<evidence type="ECO:0000313" key="1">
    <source>
        <dbReference type="EMBL" id="QEG39793.1"/>
    </source>
</evidence>
<dbReference type="Proteomes" id="UP000325286">
    <property type="component" value="Chromosome"/>
</dbReference>
<name>A0A5B9R0J1_9BACT</name>
<evidence type="ECO:0000313" key="2">
    <source>
        <dbReference type="Proteomes" id="UP000325286"/>
    </source>
</evidence>
<dbReference type="EMBL" id="CP042914">
    <property type="protein sequence ID" value="QEG39793.1"/>
    <property type="molecule type" value="Genomic_DNA"/>
</dbReference>
<keyword evidence="2" id="KW-1185">Reference proteome</keyword>
<protein>
    <submittedName>
        <fullName evidence="1">Uncharacterized protein</fullName>
    </submittedName>
</protein>
<accession>A0A5B9R0J1</accession>
<dbReference type="AlphaFoldDB" id="A0A5B9R0J1"/>
<dbReference type="RefSeq" id="WP_238388681.1">
    <property type="nucleotide sequence ID" value="NZ_CP042914.1"/>
</dbReference>
<dbReference type="KEGG" id="rul:UC8_17910"/>
<organism evidence="1 2">
    <name type="scientific">Roseimaritima ulvae</name>
    <dbReference type="NCBI Taxonomy" id="980254"/>
    <lineage>
        <taxon>Bacteria</taxon>
        <taxon>Pseudomonadati</taxon>
        <taxon>Planctomycetota</taxon>
        <taxon>Planctomycetia</taxon>
        <taxon>Pirellulales</taxon>
        <taxon>Pirellulaceae</taxon>
        <taxon>Roseimaritima</taxon>
    </lineage>
</organism>
<reference evidence="1 2" key="1">
    <citation type="submission" date="2019-08" db="EMBL/GenBank/DDBJ databases">
        <title>Deep-cultivation of Planctomycetes and their phenomic and genomic characterization uncovers novel biology.</title>
        <authorList>
            <person name="Wiegand S."/>
            <person name="Jogler M."/>
            <person name="Boedeker C."/>
            <person name="Pinto D."/>
            <person name="Vollmers J."/>
            <person name="Rivas-Marin E."/>
            <person name="Kohn T."/>
            <person name="Peeters S.H."/>
            <person name="Heuer A."/>
            <person name="Rast P."/>
            <person name="Oberbeckmann S."/>
            <person name="Bunk B."/>
            <person name="Jeske O."/>
            <person name="Meyerdierks A."/>
            <person name="Storesund J.E."/>
            <person name="Kallscheuer N."/>
            <person name="Luecker S."/>
            <person name="Lage O.M."/>
            <person name="Pohl T."/>
            <person name="Merkel B.J."/>
            <person name="Hornburger P."/>
            <person name="Mueller R.-W."/>
            <person name="Bruemmer F."/>
            <person name="Labrenz M."/>
            <person name="Spormann A.M."/>
            <person name="Op den Camp H."/>
            <person name="Overmann J."/>
            <person name="Amann R."/>
            <person name="Jetten M.S.M."/>
            <person name="Mascher T."/>
            <person name="Medema M.H."/>
            <person name="Devos D.P."/>
            <person name="Kaster A.-K."/>
            <person name="Ovreas L."/>
            <person name="Rohde M."/>
            <person name="Galperin M.Y."/>
            <person name="Jogler C."/>
        </authorList>
    </citation>
    <scope>NUCLEOTIDE SEQUENCE [LARGE SCALE GENOMIC DNA]</scope>
    <source>
        <strain evidence="1 2">UC8</strain>
    </source>
</reference>
<gene>
    <name evidence="1" type="ORF">UC8_17910</name>
</gene>